<feature type="coiled-coil region" evidence="1">
    <location>
        <begin position="7"/>
        <end position="34"/>
    </location>
</feature>
<dbReference type="GO" id="GO:0003677">
    <property type="term" value="F:DNA binding"/>
    <property type="evidence" value="ECO:0007669"/>
    <property type="project" value="UniProtKB-KW"/>
</dbReference>
<reference evidence="3 4" key="1">
    <citation type="submission" date="2023-07" db="EMBL/GenBank/DDBJ databases">
        <title>Sorghum-associated microbial communities from plants grown in Nebraska, USA.</title>
        <authorList>
            <person name="Schachtman D."/>
        </authorList>
    </citation>
    <scope>NUCLEOTIDE SEQUENCE [LARGE SCALE GENOMIC DNA]</scope>
    <source>
        <strain evidence="3 4">BE190</strain>
    </source>
</reference>
<comment type="caution">
    <text evidence="3">The sequence shown here is derived from an EMBL/GenBank/DDBJ whole genome shotgun (WGS) entry which is preliminary data.</text>
</comment>
<name>A0ABU1V3P5_9GAMM</name>
<dbReference type="RefSeq" id="WP_310075922.1">
    <property type="nucleotide sequence ID" value="NZ_JAVDVX010000009.1"/>
</dbReference>
<keyword evidence="4" id="KW-1185">Reference proteome</keyword>
<keyword evidence="1" id="KW-0175">Coiled coil</keyword>
<accession>A0ABU1V3P5</accession>
<gene>
    <name evidence="3" type="ORF">J2X05_004053</name>
</gene>
<keyword evidence="3" id="KW-0238">DNA-binding</keyword>
<organism evidence="3 4">
    <name type="scientific">Cellvibrio fibrivorans</name>
    <dbReference type="NCBI Taxonomy" id="126350"/>
    <lineage>
        <taxon>Bacteria</taxon>
        <taxon>Pseudomonadati</taxon>
        <taxon>Pseudomonadota</taxon>
        <taxon>Gammaproteobacteria</taxon>
        <taxon>Cellvibrionales</taxon>
        <taxon>Cellvibrionaceae</taxon>
        <taxon>Cellvibrio</taxon>
    </lineage>
</organism>
<sequence length="104" mass="11929">MQIRQVSAALDHKLAQLDQQLKKLEEQRVQQNSSEPNPQLEQDILALQQIRTKLVKSKDIAWRAHQLQHQNDEHSRARQRVIGLSLCVFSVIGAGVLLYLALQQ</sequence>
<keyword evidence="2" id="KW-1133">Transmembrane helix</keyword>
<dbReference type="EMBL" id="JAVDVX010000009">
    <property type="protein sequence ID" value="MDR7092015.1"/>
    <property type="molecule type" value="Genomic_DNA"/>
</dbReference>
<keyword evidence="2" id="KW-0812">Transmembrane</keyword>
<evidence type="ECO:0000256" key="1">
    <source>
        <dbReference type="SAM" id="Coils"/>
    </source>
</evidence>
<proteinExistence type="predicted"/>
<evidence type="ECO:0000256" key="2">
    <source>
        <dbReference type="SAM" id="Phobius"/>
    </source>
</evidence>
<evidence type="ECO:0000313" key="4">
    <source>
        <dbReference type="Proteomes" id="UP001253595"/>
    </source>
</evidence>
<keyword evidence="2" id="KW-0472">Membrane</keyword>
<dbReference type="Proteomes" id="UP001253595">
    <property type="component" value="Unassembled WGS sequence"/>
</dbReference>
<feature type="transmembrane region" description="Helical" evidence="2">
    <location>
        <begin position="81"/>
        <end position="102"/>
    </location>
</feature>
<protein>
    <submittedName>
        <fullName evidence="3">DNA-binding transcriptional MerR regulator</fullName>
    </submittedName>
</protein>
<evidence type="ECO:0000313" key="3">
    <source>
        <dbReference type="EMBL" id="MDR7092015.1"/>
    </source>
</evidence>